<accession>A0ACC0B705</accession>
<dbReference type="Proteomes" id="UP001060085">
    <property type="component" value="Linkage Group LG04"/>
</dbReference>
<organism evidence="1 2">
    <name type="scientific">Catharanthus roseus</name>
    <name type="common">Madagascar periwinkle</name>
    <name type="synonym">Vinca rosea</name>
    <dbReference type="NCBI Taxonomy" id="4058"/>
    <lineage>
        <taxon>Eukaryota</taxon>
        <taxon>Viridiplantae</taxon>
        <taxon>Streptophyta</taxon>
        <taxon>Embryophyta</taxon>
        <taxon>Tracheophyta</taxon>
        <taxon>Spermatophyta</taxon>
        <taxon>Magnoliopsida</taxon>
        <taxon>eudicotyledons</taxon>
        <taxon>Gunneridae</taxon>
        <taxon>Pentapetalae</taxon>
        <taxon>asterids</taxon>
        <taxon>lamiids</taxon>
        <taxon>Gentianales</taxon>
        <taxon>Apocynaceae</taxon>
        <taxon>Rauvolfioideae</taxon>
        <taxon>Vinceae</taxon>
        <taxon>Catharanthinae</taxon>
        <taxon>Catharanthus</taxon>
    </lineage>
</organism>
<gene>
    <name evidence="1" type="ORF">M9H77_18268</name>
</gene>
<keyword evidence="2" id="KW-1185">Reference proteome</keyword>
<name>A0ACC0B705_CATRO</name>
<comment type="caution">
    <text evidence="1">The sequence shown here is derived from an EMBL/GenBank/DDBJ whole genome shotgun (WGS) entry which is preliminary data.</text>
</comment>
<reference evidence="2" key="1">
    <citation type="journal article" date="2023" name="Nat. Plants">
        <title>Single-cell RNA sequencing provides a high-resolution roadmap for understanding the multicellular compartmentation of specialized metabolism.</title>
        <authorList>
            <person name="Sun S."/>
            <person name="Shen X."/>
            <person name="Li Y."/>
            <person name="Li Y."/>
            <person name="Wang S."/>
            <person name="Li R."/>
            <person name="Zhang H."/>
            <person name="Shen G."/>
            <person name="Guo B."/>
            <person name="Wei J."/>
            <person name="Xu J."/>
            <person name="St-Pierre B."/>
            <person name="Chen S."/>
            <person name="Sun C."/>
        </authorList>
    </citation>
    <scope>NUCLEOTIDE SEQUENCE [LARGE SCALE GENOMIC DNA]</scope>
</reference>
<sequence>MQRKILLKRIISIRLHKPVLTQCFRGRCDLLLRRRLNCSTTFCCSPPEESVDAEEKSEPELLKFMSKISFIPATTGSEFSLLLVREGPIEFGPTNKDPASYWSKSTSRDGPGVCGLGDRQVHDPGDGQRLLRWACCWAEPPGPWSC</sequence>
<dbReference type="EMBL" id="CM044704">
    <property type="protein sequence ID" value="KAI5668415.1"/>
    <property type="molecule type" value="Genomic_DNA"/>
</dbReference>
<proteinExistence type="predicted"/>
<evidence type="ECO:0000313" key="2">
    <source>
        <dbReference type="Proteomes" id="UP001060085"/>
    </source>
</evidence>
<protein>
    <submittedName>
        <fullName evidence="1">Uncharacterized protein</fullName>
    </submittedName>
</protein>
<evidence type="ECO:0000313" key="1">
    <source>
        <dbReference type="EMBL" id="KAI5668415.1"/>
    </source>
</evidence>